<feature type="domain" description="DUF4159" evidence="1">
    <location>
        <begin position="58"/>
        <end position="246"/>
    </location>
</feature>
<proteinExistence type="predicted"/>
<sequence length="264" mass="29979">MNKIIARGKFMRKKSTGTGANIIPKCLSALLIFSAAAALLYEAAPSFAVSQPFFAAGRVKYKGGGDWYNDPEVLPNMLAEFERRTGVRCHKKEVVVTPDQPGIFELPFLYLTGHGNLKFETADIENLRKYLLNGGFLYVDDDYGLNESFRREVKRLFPEYELTKLPNDHPIFSCFYKFEEGLPKIHEHDAKAPEAFAVFHENRIVLLYTYESNISDGWADPKTHNDPEDIRENAFKMGANILYYSLISNQAELFNDDTGEVNAN</sequence>
<dbReference type="Gene3D" id="3.40.50.12140">
    <property type="entry name" value="Domain of unknown function DUF4159"/>
    <property type="match status" value="1"/>
</dbReference>
<evidence type="ECO:0000259" key="1">
    <source>
        <dbReference type="Pfam" id="PF13709"/>
    </source>
</evidence>
<protein>
    <recommendedName>
        <fullName evidence="1">DUF4159 domain-containing protein</fullName>
    </recommendedName>
</protein>
<dbReference type="AlphaFoldDB" id="A0A1F7WH35"/>
<evidence type="ECO:0000313" key="3">
    <source>
        <dbReference type="Proteomes" id="UP000178735"/>
    </source>
</evidence>
<comment type="caution">
    <text evidence="2">The sequence shown here is derived from an EMBL/GenBank/DDBJ whole genome shotgun (WGS) entry which is preliminary data.</text>
</comment>
<reference evidence="2 3" key="1">
    <citation type="journal article" date="2016" name="Nat. Commun.">
        <title>Thousands of microbial genomes shed light on interconnected biogeochemical processes in an aquifer system.</title>
        <authorList>
            <person name="Anantharaman K."/>
            <person name="Brown C.T."/>
            <person name="Hug L.A."/>
            <person name="Sharon I."/>
            <person name="Castelle C.J."/>
            <person name="Probst A.J."/>
            <person name="Thomas B.C."/>
            <person name="Singh A."/>
            <person name="Wilkins M.J."/>
            <person name="Karaoz U."/>
            <person name="Brodie E.L."/>
            <person name="Williams K.H."/>
            <person name="Hubbard S.S."/>
            <person name="Banfield J.F."/>
        </authorList>
    </citation>
    <scope>NUCLEOTIDE SEQUENCE [LARGE SCALE GENOMIC DNA]</scope>
</reference>
<name>A0A1F7WH35_9BACT</name>
<accession>A0A1F7WH35</accession>
<dbReference type="STRING" id="1817813.A2008_02395"/>
<dbReference type="Proteomes" id="UP000178735">
    <property type="component" value="Unassembled WGS sequence"/>
</dbReference>
<dbReference type="Pfam" id="PF13709">
    <property type="entry name" value="DUF4159"/>
    <property type="match status" value="1"/>
</dbReference>
<gene>
    <name evidence="2" type="ORF">A2008_02395</name>
</gene>
<evidence type="ECO:0000313" key="2">
    <source>
        <dbReference type="EMBL" id="OGM02146.1"/>
    </source>
</evidence>
<organism evidence="2 3">
    <name type="scientific">Candidatus Wallbacteria bacterium GWC2_49_35</name>
    <dbReference type="NCBI Taxonomy" id="1817813"/>
    <lineage>
        <taxon>Bacteria</taxon>
        <taxon>Candidatus Walliibacteriota</taxon>
    </lineage>
</organism>
<dbReference type="InterPro" id="IPR025297">
    <property type="entry name" value="DUF4159"/>
</dbReference>
<dbReference type="EMBL" id="MGFH01000215">
    <property type="protein sequence ID" value="OGM02146.1"/>
    <property type="molecule type" value="Genomic_DNA"/>
</dbReference>